<dbReference type="OrthoDB" id="4284144at2759"/>
<proteinExistence type="predicted"/>
<dbReference type="AlphaFoldDB" id="A0A2B7WNU3"/>
<organism evidence="2 3">
    <name type="scientific">Helicocarpus griseus UAMH5409</name>
    <dbReference type="NCBI Taxonomy" id="1447875"/>
    <lineage>
        <taxon>Eukaryota</taxon>
        <taxon>Fungi</taxon>
        <taxon>Dikarya</taxon>
        <taxon>Ascomycota</taxon>
        <taxon>Pezizomycotina</taxon>
        <taxon>Eurotiomycetes</taxon>
        <taxon>Eurotiomycetidae</taxon>
        <taxon>Onygenales</taxon>
        <taxon>Ajellomycetaceae</taxon>
        <taxon>Helicocarpus</taxon>
    </lineage>
</organism>
<feature type="region of interest" description="Disordered" evidence="1">
    <location>
        <begin position="1"/>
        <end position="20"/>
    </location>
</feature>
<comment type="caution">
    <text evidence="2">The sequence shown here is derived from an EMBL/GenBank/DDBJ whole genome shotgun (WGS) entry which is preliminary data.</text>
</comment>
<accession>A0A2B7WNU3</accession>
<evidence type="ECO:0000256" key="1">
    <source>
        <dbReference type="SAM" id="MobiDB-lite"/>
    </source>
</evidence>
<name>A0A2B7WNU3_9EURO</name>
<reference evidence="2 3" key="1">
    <citation type="submission" date="2017-10" db="EMBL/GenBank/DDBJ databases">
        <title>Comparative genomics in systemic dimorphic fungi from Ajellomycetaceae.</title>
        <authorList>
            <person name="Munoz J.F."/>
            <person name="Mcewen J.G."/>
            <person name="Clay O.K."/>
            <person name="Cuomo C.A."/>
        </authorList>
    </citation>
    <scope>NUCLEOTIDE SEQUENCE [LARGE SCALE GENOMIC DNA]</scope>
    <source>
        <strain evidence="2 3">UAMH5409</strain>
    </source>
</reference>
<dbReference type="EMBL" id="PDNB01000225">
    <property type="protein sequence ID" value="PGG98425.1"/>
    <property type="molecule type" value="Genomic_DNA"/>
</dbReference>
<gene>
    <name evidence="2" type="ORF">AJ79_08864</name>
</gene>
<feature type="compositionally biased region" description="Low complexity" evidence="1">
    <location>
        <begin position="1"/>
        <end position="13"/>
    </location>
</feature>
<dbReference type="STRING" id="1447875.A0A2B7WNU3"/>
<evidence type="ECO:0000313" key="3">
    <source>
        <dbReference type="Proteomes" id="UP000223968"/>
    </source>
</evidence>
<keyword evidence="3" id="KW-1185">Reference proteome</keyword>
<evidence type="ECO:0000313" key="2">
    <source>
        <dbReference type="EMBL" id="PGG98425.1"/>
    </source>
</evidence>
<protein>
    <submittedName>
        <fullName evidence="2">Uncharacterized protein</fullName>
    </submittedName>
</protein>
<sequence>MVATTVSAAPAPTQEVTQDVTQDVPSIELREDNGHANFIHLKDDAGMNRWRFAFAGASCDDFKNAMKKRLGVTRNFQCWETSKKGTWNFDVTEVEGPFGDFIVTGGVKDVTKQSCCDMGLPEWAIGRCKEASNGWGC</sequence>
<dbReference type="Proteomes" id="UP000223968">
    <property type="component" value="Unassembled WGS sequence"/>
</dbReference>